<feature type="compositionally biased region" description="Low complexity" evidence="1">
    <location>
        <begin position="246"/>
        <end position="267"/>
    </location>
</feature>
<feature type="compositionally biased region" description="Basic and acidic residues" evidence="1">
    <location>
        <begin position="371"/>
        <end position="385"/>
    </location>
</feature>
<reference evidence="3" key="3">
    <citation type="submission" date="2025-08" db="UniProtKB">
        <authorList>
            <consortium name="Ensembl"/>
        </authorList>
    </citation>
    <scope>IDENTIFICATION</scope>
</reference>
<feature type="region of interest" description="Disordered" evidence="1">
    <location>
        <begin position="132"/>
        <end position="181"/>
    </location>
</feature>
<dbReference type="InterPro" id="IPR003034">
    <property type="entry name" value="SAP_dom"/>
</dbReference>
<evidence type="ECO:0000313" key="4">
    <source>
        <dbReference type="Proteomes" id="UP000265100"/>
    </source>
</evidence>
<dbReference type="Proteomes" id="UP000265100">
    <property type="component" value="Chromosome 11"/>
</dbReference>
<dbReference type="Ensembl" id="ENSACLT00000033028.2">
    <property type="protein sequence ID" value="ENSACLP00000032266.2"/>
    <property type="gene ID" value="ENSACLG00000021891.2"/>
</dbReference>
<dbReference type="Bgee" id="ENSACLG00000021891">
    <property type="expression patterns" value="Expressed in muscle tissue and 1 other cell type or tissue"/>
</dbReference>
<feature type="region of interest" description="Disordered" evidence="1">
    <location>
        <begin position="557"/>
        <end position="577"/>
    </location>
</feature>
<dbReference type="PANTHER" id="PTHR22793">
    <property type="entry name" value="MYOCARDIN-RELATED TRANSCRIPTION FACTOR-RELATED"/>
    <property type="match status" value="1"/>
</dbReference>
<dbReference type="InterPro" id="IPR043451">
    <property type="entry name" value="Myocardin-like"/>
</dbReference>
<dbReference type="SMART" id="SM00513">
    <property type="entry name" value="SAP"/>
    <property type="match status" value="1"/>
</dbReference>
<feature type="region of interest" description="Disordered" evidence="1">
    <location>
        <begin position="1"/>
        <end position="104"/>
    </location>
</feature>
<keyword evidence="4" id="KW-1185">Reference proteome</keyword>
<evidence type="ECO:0000313" key="3">
    <source>
        <dbReference type="Ensembl" id="ENSACLP00000032266.2"/>
    </source>
</evidence>
<dbReference type="AlphaFoldDB" id="A0A3P8QT41"/>
<feature type="region of interest" description="Disordered" evidence="1">
    <location>
        <begin position="492"/>
        <end position="525"/>
    </location>
</feature>
<dbReference type="Pfam" id="PF02037">
    <property type="entry name" value="SAP"/>
    <property type="match status" value="1"/>
</dbReference>
<feature type="compositionally biased region" description="Polar residues" evidence="1">
    <location>
        <begin position="1"/>
        <end position="28"/>
    </location>
</feature>
<reference evidence="4" key="2">
    <citation type="submission" date="2023-03" db="EMBL/GenBank/DDBJ databases">
        <authorList>
            <consortium name="Wellcome Sanger Institute Data Sharing"/>
        </authorList>
    </citation>
    <scope>NUCLEOTIDE SEQUENCE [LARGE SCALE GENOMIC DNA]</scope>
</reference>
<feature type="compositionally biased region" description="Low complexity" evidence="1">
    <location>
        <begin position="162"/>
        <end position="174"/>
    </location>
</feature>
<name>A0A3P8QT41_ASTCA</name>
<dbReference type="PANTHER" id="PTHR22793:SF14">
    <property type="entry name" value="MYOCARDIN-LIKE"/>
    <property type="match status" value="1"/>
</dbReference>
<feature type="region of interest" description="Disordered" evidence="1">
    <location>
        <begin position="328"/>
        <end position="393"/>
    </location>
</feature>
<reference evidence="3 4" key="1">
    <citation type="submission" date="2018-05" db="EMBL/GenBank/DDBJ databases">
        <authorList>
            <person name="Datahose"/>
        </authorList>
    </citation>
    <scope>NUCLEOTIDE SEQUENCE</scope>
</reference>
<dbReference type="GeneTree" id="ENSGT00950000182979"/>
<dbReference type="GO" id="GO:0005634">
    <property type="term" value="C:nucleus"/>
    <property type="evidence" value="ECO:0007669"/>
    <property type="project" value="TreeGrafter"/>
</dbReference>
<evidence type="ECO:0000259" key="2">
    <source>
        <dbReference type="PROSITE" id="PS50800"/>
    </source>
</evidence>
<feature type="compositionally biased region" description="Polar residues" evidence="1">
    <location>
        <begin position="40"/>
        <end position="51"/>
    </location>
</feature>
<dbReference type="GO" id="GO:0003713">
    <property type="term" value="F:transcription coactivator activity"/>
    <property type="evidence" value="ECO:0007669"/>
    <property type="project" value="TreeGrafter"/>
</dbReference>
<feature type="region of interest" description="Disordered" evidence="1">
    <location>
        <begin position="239"/>
        <end position="268"/>
    </location>
</feature>
<reference evidence="3" key="4">
    <citation type="submission" date="2025-09" db="UniProtKB">
        <authorList>
            <consortium name="Ensembl"/>
        </authorList>
    </citation>
    <scope>IDENTIFICATION</scope>
</reference>
<dbReference type="InterPro" id="IPR036361">
    <property type="entry name" value="SAP_dom_sf"/>
</dbReference>
<dbReference type="SUPFAM" id="SSF68906">
    <property type="entry name" value="SAP domain"/>
    <property type="match status" value="1"/>
</dbReference>
<accession>A0A3P8QT41</accession>
<dbReference type="STRING" id="8154.ENSACLP00000032266"/>
<protein>
    <recommendedName>
        <fullName evidence="2">SAP domain-containing protein</fullName>
    </recommendedName>
</protein>
<sequence>MSVKLSDSNSMATTGRPTGMYLTSQTTPLLPKTARPPNNPCTSTLPHSLNFTHLPRPRKPRDTKPKMRKLKYHQYIPPDQRGGAGTGGVGAKQKSPNPTQSLDPAYSDLLKQQQVFLQLQILQNQQQQQQQQPQEQITVVPSGESGDLKSSGAIPQNPQPVPATTNHTPTDTNPPSKPELLPANLVDLTVSELRQQLRKRGLPVSGTKPALLQRLRPFQLPSACLTPAPLCQLGTSPEPLTPCPSLPSSQSPGSSSSSGLDSPSSSPNQQLYIQDRAIPNGILSSAPNRVPNGILNTVPNGFTNAASVSLAGEPCSLTNTVFLAPASTASGTPSPSLPMSSSSPLQCGTPWGTEKEQQRQQQQQQELSVELEMRERMRSRPRDRSTCSGNESCGGSLHPFLQQDLGCSRGKQETDAHAEVLFTRVFCCQPCDAIGNDFELPVQITASPIQTLPSVRSLEEELQEAIQKAQMDPRQSIDDILDEPIASVDSVNVSDHKSPAHSARSPSPLQNDQSQASQQHHKDDNSLLSPLCSSLLLELPPSPAVINPSQVVPLPPPPPICTSPLPSTRRSRKRRAPTPFDAADWLETLSSGLRPLTPPAAPFVEPDLSLDSDLNVNRVLDLMIEQW</sequence>
<dbReference type="GO" id="GO:0045944">
    <property type="term" value="P:positive regulation of transcription by RNA polymerase II"/>
    <property type="evidence" value="ECO:0007669"/>
    <property type="project" value="TreeGrafter"/>
</dbReference>
<dbReference type="PROSITE" id="PS50800">
    <property type="entry name" value="SAP"/>
    <property type="match status" value="1"/>
</dbReference>
<dbReference type="OrthoDB" id="197676at2759"/>
<feature type="domain" description="SAP" evidence="2">
    <location>
        <begin position="185"/>
        <end position="219"/>
    </location>
</feature>
<dbReference type="GO" id="GO:0051145">
    <property type="term" value="P:smooth muscle cell differentiation"/>
    <property type="evidence" value="ECO:0007669"/>
    <property type="project" value="TreeGrafter"/>
</dbReference>
<proteinExistence type="predicted"/>
<organism evidence="3 4">
    <name type="scientific">Astatotilapia calliptera</name>
    <name type="common">Eastern happy</name>
    <name type="synonym">Chromis callipterus</name>
    <dbReference type="NCBI Taxonomy" id="8154"/>
    <lineage>
        <taxon>Eukaryota</taxon>
        <taxon>Metazoa</taxon>
        <taxon>Chordata</taxon>
        <taxon>Craniata</taxon>
        <taxon>Vertebrata</taxon>
        <taxon>Euteleostomi</taxon>
        <taxon>Actinopterygii</taxon>
        <taxon>Neopterygii</taxon>
        <taxon>Teleostei</taxon>
        <taxon>Neoteleostei</taxon>
        <taxon>Acanthomorphata</taxon>
        <taxon>Ovalentaria</taxon>
        <taxon>Cichlomorphae</taxon>
        <taxon>Cichliformes</taxon>
        <taxon>Cichlidae</taxon>
        <taxon>African cichlids</taxon>
        <taxon>Pseudocrenilabrinae</taxon>
        <taxon>Haplochromini</taxon>
        <taxon>Astatotilapia</taxon>
    </lineage>
</organism>
<dbReference type="OMA" id="GLKSTCP"/>
<feature type="compositionally biased region" description="Low complexity" evidence="1">
    <location>
        <begin position="359"/>
        <end position="370"/>
    </location>
</feature>
<dbReference type="Gene3D" id="1.10.720.30">
    <property type="entry name" value="SAP domain"/>
    <property type="match status" value="1"/>
</dbReference>
<feature type="compositionally biased region" description="Polar residues" evidence="1">
    <location>
        <begin position="504"/>
        <end position="518"/>
    </location>
</feature>
<evidence type="ECO:0000256" key="1">
    <source>
        <dbReference type="SAM" id="MobiDB-lite"/>
    </source>
</evidence>
<feature type="compositionally biased region" description="Low complexity" evidence="1">
    <location>
        <begin position="328"/>
        <end position="345"/>
    </location>
</feature>